<comment type="caution">
    <text evidence="2">The sequence shown here is derived from an EMBL/GenBank/DDBJ whole genome shotgun (WGS) entry which is preliminary data.</text>
</comment>
<sequence>MQLLPDPRRINGQWLLPIVVKICILAILDFIRPDFLLVQPFEAPRPNPQQNKAARGTEGPTGPTHTGLAGLEGTS</sequence>
<feature type="region of interest" description="Disordered" evidence="1">
    <location>
        <begin position="42"/>
        <end position="75"/>
    </location>
</feature>
<protein>
    <submittedName>
        <fullName evidence="2">Uncharacterized protein</fullName>
    </submittedName>
</protein>
<name>A0ABR4F621_9PEZI</name>
<evidence type="ECO:0000313" key="2">
    <source>
        <dbReference type="EMBL" id="KAL2290159.1"/>
    </source>
</evidence>
<gene>
    <name evidence="2" type="ORF">FJTKL_00644</name>
</gene>
<organism evidence="2 3">
    <name type="scientific">Diaporthe vaccinii</name>
    <dbReference type="NCBI Taxonomy" id="105482"/>
    <lineage>
        <taxon>Eukaryota</taxon>
        <taxon>Fungi</taxon>
        <taxon>Dikarya</taxon>
        <taxon>Ascomycota</taxon>
        <taxon>Pezizomycotina</taxon>
        <taxon>Sordariomycetes</taxon>
        <taxon>Sordariomycetidae</taxon>
        <taxon>Diaporthales</taxon>
        <taxon>Diaporthaceae</taxon>
        <taxon>Diaporthe</taxon>
        <taxon>Diaporthe eres species complex</taxon>
    </lineage>
</organism>
<dbReference type="EMBL" id="JBAWTH010000010">
    <property type="protein sequence ID" value="KAL2290159.1"/>
    <property type="molecule type" value="Genomic_DNA"/>
</dbReference>
<proteinExistence type="predicted"/>
<dbReference type="Proteomes" id="UP001600888">
    <property type="component" value="Unassembled WGS sequence"/>
</dbReference>
<evidence type="ECO:0000256" key="1">
    <source>
        <dbReference type="SAM" id="MobiDB-lite"/>
    </source>
</evidence>
<reference evidence="2 3" key="1">
    <citation type="submission" date="2024-03" db="EMBL/GenBank/DDBJ databases">
        <title>A high-quality draft genome sequence of Diaporthe vaccinii, a causative agent of upright dieback and viscid rot disease in cranberry plants.</title>
        <authorList>
            <person name="Sarrasin M."/>
            <person name="Lang B.F."/>
            <person name="Burger G."/>
        </authorList>
    </citation>
    <scope>NUCLEOTIDE SEQUENCE [LARGE SCALE GENOMIC DNA]</scope>
    <source>
        <strain evidence="2 3">IS7</strain>
    </source>
</reference>
<evidence type="ECO:0000313" key="3">
    <source>
        <dbReference type="Proteomes" id="UP001600888"/>
    </source>
</evidence>
<keyword evidence="3" id="KW-1185">Reference proteome</keyword>
<feature type="compositionally biased region" description="Low complexity" evidence="1">
    <location>
        <begin position="56"/>
        <end position="67"/>
    </location>
</feature>
<accession>A0ABR4F621</accession>